<reference evidence="4 5" key="1">
    <citation type="submission" date="2019-07" db="EMBL/GenBank/DDBJ databases">
        <title>Draft genome assembly of a fouling barnacle, Amphibalanus amphitrite (Darwin, 1854): The first reference genome for Thecostraca.</title>
        <authorList>
            <person name="Kim W."/>
        </authorList>
    </citation>
    <scope>NUCLEOTIDE SEQUENCE [LARGE SCALE GENOMIC DNA]</scope>
    <source>
        <strain evidence="4">SNU_AA5</strain>
        <tissue evidence="4">Soma without cirri and trophi</tissue>
    </source>
</reference>
<dbReference type="GO" id="GO:0005886">
    <property type="term" value="C:plasma membrane"/>
    <property type="evidence" value="ECO:0007669"/>
    <property type="project" value="InterPro"/>
</dbReference>
<protein>
    <recommendedName>
        <fullName evidence="6">Cadherin domain-containing protein</fullName>
    </recommendedName>
</protein>
<accession>A0A6A4V8Z4</accession>
<keyword evidence="3" id="KW-0732">Signal</keyword>
<proteinExistence type="predicted"/>
<name>A0A6A4V8Z4_AMPAM</name>
<dbReference type="InterPro" id="IPR020894">
    <property type="entry name" value="Cadherin_CS"/>
</dbReference>
<dbReference type="PROSITE" id="PS00232">
    <property type="entry name" value="CADHERIN_1"/>
    <property type="match status" value="1"/>
</dbReference>
<sequence length="379" mass="42199">MDLHLSVCAVALLAAAGLVSGRTLFPYVGPAAPLTVHTTLPLSSPANTTVLRLRATSDTYVLPDQLQVPQFAVRGDDADLFWVTAEGDVRLARALDSAGVQPGIRTVTVEAGFPSDPPDQRARVTLQVDLVTSLRDCSAGTAQELCWGPWTFVTELQWFSDLPTGDQPPLLLDFSSARQAACTQPTYQFDLAPVRNKYWTPSRDSLTSKGSWMEVTNVTRTGADHRFVVKVSCRLPDSGTELRKKLTVNVLDRNDHAPQVYHEGEHVHDVYLCGQLEVKKGERVQATMQVRDDDHHTIEHFDVRLEGDHEHLLELAPNSYYLEKNARTLLFASLEYRQHVNLAERLGAQFNYSVRVVFRDRTLHPAYGEDSKGNLQGTI</sequence>
<comment type="subcellular location">
    <subcellularLocation>
        <location evidence="1">Membrane</location>
    </subcellularLocation>
</comment>
<evidence type="ECO:0008006" key="6">
    <source>
        <dbReference type="Google" id="ProtNLM"/>
    </source>
</evidence>
<gene>
    <name evidence="4" type="ORF">FJT64_011574</name>
</gene>
<evidence type="ECO:0000256" key="3">
    <source>
        <dbReference type="SAM" id="SignalP"/>
    </source>
</evidence>
<feature type="signal peptide" evidence="3">
    <location>
        <begin position="1"/>
        <end position="21"/>
    </location>
</feature>
<dbReference type="AlphaFoldDB" id="A0A6A4V8Z4"/>
<dbReference type="Proteomes" id="UP000440578">
    <property type="component" value="Unassembled WGS sequence"/>
</dbReference>
<organism evidence="4 5">
    <name type="scientific">Amphibalanus amphitrite</name>
    <name type="common">Striped barnacle</name>
    <name type="synonym">Balanus amphitrite</name>
    <dbReference type="NCBI Taxonomy" id="1232801"/>
    <lineage>
        <taxon>Eukaryota</taxon>
        <taxon>Metazoa</taxon>
        <taxon>Ecdysozoa</taxon>
        <taxon>Arthropoda</taxon>
        <taxon>Crustacea</taxon>
        <taxon>Multicrustacea</taxon>
        <taxon>Cirripedia</taxon>
        <taxon>Thoracica</taxon>
        <taxon>Thoracicalcarea</taxon>
        <taxon>Balanomorpha</taxon>
        <taxon>Balanoidea</taxon>
        <taxon>Balanidae</taxon>
        <taxon>Amphibalaninae</taxon>
        <taxon>Amphibalanus</taxon>
    </lineage>
</organism>
<feature type="chain" id="PRO_5025466753" description="Cadherin domain-containing protein" evidence="3">
    <location>
        <begin position="22"/>
        <end position="379"/>
    </location>
</feature>
<dbReference type="EMBL" id="VIIS01001969">
    <property type="protein sequence ID" value="KAF0290215.1"/>
    <property type="molecule type" value="Genomic_DNA"/>
</dbReference>
<keyword evidence="5" id="KW-1185">Reference proteome</keyword>
<dbReference type="GO" id="GO:0007155">
    <property type="term" value="P:cell adhesion"/>
    <property type="evidence" value="ECO:0007669"/>
    <property type="project" value="InterPro"/>
</dbReference>
<evidence type="ECO:0000313" key="5">
    <source>
        <dbReference type="Proteomes" id="UP000440578"/>
    </source>
</evidence>
<comment type="caution">
    <text evidence="4">The sequence shown here is derived from an EMBL/GenBank/DDBJ whole genome shotgun (WGS) entry which is preliminary data.</text>
</comment>
<dbReference type="OrthoDB" id="6337809at2759"/>
<evidence type="ECO:0000256" key="1">
    <source>
        <dbReference type="ARBA" id="ARBA00004370"/>
    </source>
</evidence>
<evidence type="ECO:0000256" key="2">
    <source>
        <dbReference type="ARBA" id="ARBA00023136"/>
    </source>
</evidence>
<keyword evidence="2" id="KW-0472">Membrane</keyword>
<evidence type="ECO:0000313" key="4">
    <source>
        <dbReference type="EMBL" id="KAF0290215.1"/>
    </source>
</evidence>